<keyword evidence="2" id="KW-0646">Protease inhibitor</keyword>
<dbReference type="CDD" id="cd00042">
    <property type="entry name" value="CY"/>
    <property type="match status" value="1"/>
</dbReference>
<feature type="domain" description="Cystatin" evidence="5">
    <location>
        <begin position="288"/>
        <end position="402"/>
    </location>
</feature>
<dbReference type="PANTHER" id="PTHR46186:SF2">
    <property type="entry name" value="CYSTATIN"/>
    <property type="match status" value="1"/>
</dbReference>
<comment type="caution">
    <text evidence="6">The sequence shown here is derived from an EMBL/GenBank/DDBJ whole genome shotgun (WGS) entry which is preliminary data.</text>
</comment>
<feature type="chain" id="PRO_5039198979" description="Cystatin domain-containing protein" evidence="4">
    <location>
        <begin position="19"/>
        <end position="446"/>
    </location>
</feature>
<keyword evidence="7" id="KW-1185">Reference proteome</keyword>
<dbReference type="InterPro" id="IPR046350">
    <property type="entry name" value="Cystatin_sf"/>
</dbReference>
<proteinExistence type="inferred from homology"/>
<protein>
    <recommendedName>
        <fullName evidence="5">Cystatin domain-containing protein</fullName>
    </recommendedName>
</protein>
<gene>
    <name evidence="6" type="ORF">DPMN_095017</name>
</gene>
<evidence type="ECO:0000313" key="7">
    <source>
        <dbReference type="Proteomes" id="UP000828390"/>
    </source>
</evidence>
<dbReference type="SUPFAM" id="SSF54403">
    <property type="entry name" value="Cystatin/monellin"/>
    <property type="match status" value="4"/>
</dbReference>
<dbReference type="GO" id="GO:0005737">
    <property type="term" value="C:cytoplasm"/>
    <property type="evidence" value="ECO:0007669"/>
    <property type="project" value="TreeGrafter"/>
</dbReference>
<evidence type="ECO:0000256" key="4">
    <source>
        <dbReference type="SAM" id="SignalP"/>
    </source>
</evidence>
<dbReference type="EMBL" id="JAIWYP010000003">
    <property type="protein sequence ID" value="KAH3852507.1"/>
    <property type="molecule type" value="Genomic_DNA"/>
</dbReference>
<evidence type="ECO:0000256" key="1">
    <source>
        <dbReference type="ARBA" id="ARBA00009403"/>
    </source>
</evidence>
<evidence type="ECO:0000256" key="2">
    <source>
        <dbReference type="ARBA" id="ARBA00022690"/>
    </source>
</evidence>
<dbReference type="Gene3D" id="3.10.450.10">
    <property type="match status" value="4"/>
</dbReference>
<name>A0A9D4L8G9_DREPO</name>
<dbReference type="GO" id="GO:0005615">
    <property type="term" value="C:extracellular space"/>
    <property type="evidence" value="ECO:0007669"/>
    <property type="project" value="TreeGrafter"/>
</dbReference>
<dbReference type="GO" id="GO:0031982">
    <property type="term" value="C:vesicle"/>
    <property type="evidence" value="ECO:0007669"/>
    <property type="project" value="TreeGrafter"/>
</dbReference>
<dbReference type="PROSITE" id="PS00287">
    <property type="entry name" value="CYSTATIN"/>
    <property type="match status" value="3"/>
</dbReference>
<dbReference type="GO" id="GO:0004869">
    <property type="term" value="F:cysteine-type endopeptidase inhibitor activity"/>
    <property type="evidence" value="ECO:0007669"/>
    <property type="project" value="UniProtKB-KW"/>
</dbReference>
<comment type="similarity">
    <text evidence="1">Belongs to the cystatin family.</text>
</comment>
<reference evidence="6" key="2">
    <citation type="submission" date="2020-11" db="EMBL/GenBank/DDBJ databases">
        <authorList>
            <person name="McCartney M.A."/>
            <person name="Auch B."/>
            <person name="Kono T."/>
            <person name="Mallez S."/>
            <person name="Becker A."/>
            <person name="Gohl D.M."/>
            <person name="Silverstein K.A.T."/>
            <person name="Koren S."/>
            <person name="Bechman K.B."/>
            <person name="Herman A."/>
            <person name="Abrahante J.E."/>
            <person name="Garbe J."/>
        </authorList>
    </citation>
    <scope>NUCLEOTIDE SEQUENCE</scope>
    <source>
        <strain evidence="6">Duluth1</strain>
        <tissue evidence="6">Whole animal</tissue>
    </source>
</reference>
<reference evidence="6" key="1">
    <citation type="journal article" date="2019" name="bioRxiv">
        <title>The Genome of the Zebra Mussel, Dreissena polymorpha: A Resource for Invasive Species Research.</title>
        <authorList>
            <person name="McCartney M.A."/>
            <person name="Auch B."/>
            <person name="Kono T."/>
            <person name="Mallez S."/>
            <person name="Zhang Y."/>
            <person name="Obille A."/>
            <person name="Becker A."/>
            <person name="Abrahante J.E."/>
            <person name="Garbe J."/>
            <person name="Badalamenti J.P."/>
            <person name="Herman A."/>
            <person name="Mangelson H."/>
            <person name="Liachko I."/>
            <person name="Sullivan S."/>
            <person name="Sone E.D."/>
            <person name="Koren S."/>
            <person name="Silverstein K.A.T."/>
            <person name="Beckman K.B."/>
            <person name="Gohl D.M."/>
        </authorList>
    </citation>
    <scope>NUCLEOTIDE SEQUENCE</scope>
    <source>
        <strain evidence="6">Duluth1</strain>
        <tissue evidence="6">Whole animal</tissue>
    </source>
</reference>
<feature type="domain" description="Cystatin" evidence="5">
    <location>
        <begin position="200"/>
        <end position="283"/>
    </location>
</feature>
<organism evidence="6 7">
    <name type="scientific">Dreissena polymorpha</name>
    <name type="common">Zebra mussel</name>
    <name type="synonym">Mytilus polymorpha</name>
    <dbReference type="NCBI Taxonomy" id="45954"/>
    <lineage>
        <taxon>Eukaryota</taxon>
        <taxon>Metazoa</taxon>
        <taxon>Spiralia</taxon>
        <taxon>Lophotrochozoa</taxon>
        <taxon>Mollusca</taxon>
        <taxon>Bivalvia</taxon>
        <taxon>Autobranchia</taxon>
        <taxon>Heteroconchia</taxon>
        <taxon>Euheterodonta</taxon>
        <taxon>Imparidentia</taxon>
        <taxon>Neoheterodontei</taxon>
        <taxon>Myida</taxon>
        <taxon>Dreissenoidea</taxon>
        <taxon>Dreissenidae</taxon>
        <taxon>Dreissena</taxon>
    </lineage>
</organism>
<dbReference type="SMART" id="SM00043">
    <property type="entry name" value="CY"/>
    <property type="match status" value="2"/>
</dbReference>
<dbReference type="PANTHER" id="PTHR46186">
    <property type="entry name" value="CYSTATIN"/>
    <property type="match status" value="1"/>
</dbReference>
<sequence length="446" mass="48789">MRILIVLSSLVAVGLCVGGWTQQDPTDQQWCDSLTQLASQVSSLSFANGCPKISDVSTQVVSGMNYKIRYEDAGKTCTIQYYVQSWTNTYTVNKHICAAQPAHAVENSHPMMGGDFQQDPTKAEYTDLLFNFTDAGLLSQDSMNGLLITKVATQVVAGINYKYTIQMGSQSCHLTLFVQSWTTTNEVTTDSCNLKATAKRQVGGWTNQDPSDQHYADVLVKFTKQGGLNADYANCKITAVQTQVVSGTNYKYTLRCADGRVCHLQLYEQTWTHTYTVTSDHCDMAARQLVGGWQPVTDQSDEGFQKCVKATVDGINARSNSMFRVVESNVHARYQVVKGIKYDITLSAVESTCMNSGTSAGLLAVDCPANTNSITHPTKWHSVCVYEAWASQPVTLLSLNMTTDAGYPYTDDSQQPILGSVANEGTCFGSSLFLAQLLVMLCLHVG</sequence>
<dbReference type="InterPro" id="IPR018073">
    <property type="entry name" value="Prot_inh_cystat_CS"/>
</dbReference>
<dbReference type="Proteomes" id="UP000828390">
    <property type="component" value="Unassembled WGS sequence"/>
</dbReference>
<evidence type="ECO:0000256" key="3">
    <source>
        <dbReference type="ARBA" id="ARBA00022704"/>
    </source>
</evidence>
<keyword evidence="4" id="KW-0732">Signal</keyword>
<dbReference type="InterPro" id="IPR000010">
    <property type="entry name" value="Cystatin_dom"/>
</dbReference>
<dbReference type="AlphaFoldDB" id="A0A9D4L8G9"/>
<dbReference type="Pfam" id="PF00031">
    <property type="entry name" value="Cystatin"/>
    <property type="match status" value="1"/>
</dbReference>
<keyword evidence="3" id="KW-0789">Thiol protease inhibitor</keyword>
<evidence type="ECO:0000313" key="6">
    <source>
        <dbReference type="EMBL" id="KAH3852507.1"/>
    </source>
</evidence>
<accession>A0A9D4L8G9</accession>
<evidence type="ECO:0000259" key="5">
    <source>
        <dbReference type="SMART" id="SM00043"/>
    </source>
</evidence>
<feature type="signal peptide" evidence="4">
    <location>
        <begin position="1"/>
        <end position="18"/>
    </location>
</feature>